<feature type="compositionally biased region" description="Polar residues" evidence="1">
    <location>
        <begin position="37"/>
        <end position="50"/>
    </location>
</feature>
<feature type="region of interest" description="Disordered" evidence="1">
    <location>
        <begin position="289"/>
        <end position="315"/>
    </location>
</feature>
<dbReference type="AlphaFoldDB" id="A0A8H3TQM5"/>
<feature type="compositionally biased region" description="Polar residues" evidence="1">
    <location>
        <begin position="755"/>
        <end position="781"/>
    </location>
</feature>
<feature type="compositionally biased region" description="Low complexity" evidence="1">
    <location>
        <begin position="126"/>
        <end position="137"/>
    </location>
</feature>
<feature type="compositionally biased region" description="Low complexity" evidence="1">
    <location>
        <begin position="164"/>
        <end position="178"/>
    </location>
</feature>
<feature type="compositionally biased region" description="Basic and acidic residues" evidence="1">
    <location>
        <begin position="385"/>
        <end position="405"/>
    </location>
</feature>
<dbReference type="SUPFAM" id="SSF74924">
    <property type="entry name" value="Cap-Gly domain"/>
    <property type="match status" value="1"/>
</dbReference>
<feature type="compositionally biased region" description="Polar residues" evidence="1">
    <location>
        <begin position="68"/>
        <end position="125"/>
    </location>
</feature>
<name>A0A8H3TQM5_9TREE</name>
<keyword evidence="4" id="KW-1185">Reference proteome</keyword>
<dbReference type="InterPro" id="IPR000938">
    <property type="entry name" value="CAP-Gly_domain"/>
</dbReference>
<evidence type="ECO:0000256" key="1">
    <source>
        <dbReference type="SAM" id="MobiDB-lite"/>
    </source>
</evidence>
<dbReference type="OrthoDB" id="3268283at2759"/>
<feature type="region of interest" description="Disordered" evidence="1">
    <location>
        <begin position="740"/>
        <end position="781"/>
    </location>
</feature>
<evidence type="ECO:0000313" key="3">
    <source>
        <dbReference type="EMBL" id="GHJ84810.1"/>
    </source>
</evidence>
<accession>A0A8H3TQM5</accession>
<comment type="caution">
    <text evidence="3">The sequence shown here is derived from an EMBL/GenBank/DDBJ whole genome shotgun (WGS) entry which is preliminary data.</text>
</comment>
<gene>
    <name evidence="3" type="ORF">NliqN6_1212</name>
</gene>
<proteinExistence type="predicted"/>
<protein>
    <recommendedName>
        <fullName evidence="2">CAP-Gly domain-containing protein</fullName>
    </recommendedName>
</protein>
<reference evidence="3" key="1">
    <citation type="submission" date="2020-07" db="EMBL/GenBank/DDBJ databases">
        <title>Draft Genome Sequence of a Deep-Sea Yeast, Naganishia (Cryptococcus) liquefaciens strain N6.</title>
        <authorList>
            <person name="Han Y.W."/>
            <person name="Kajitani R."/>
            <person name="Morimoto H."/>
            <person name="Parhat M."/>
            <person name="Tsubouchi H."/>
            <person name="Bakenova O."/>
            <person name="Ogata M."/>
            <person name="Argunhan B."/>
            <person name="Aoki R."/>
            <person name="Kajiwara S."/>
            <person name="Itoh T."/>
            <person name="Iwasaki H."/>
        </authorList>
    </citation>
    <scope>NUCLEOTIDE SEQUENCE</scope>
    <source>
        <strain evidence="3">N6</strain>
    </source>
</reference>
<dbReference type="EMBL" id="BLZA01000009">
    <property type="protein sequence ID" value="GHJ84810.1"/>
    <property type="molecule type" value="Genomic_DNA"/>
</dbReference>
<dbReference type="InterPro" id="IPR036859">
    <property type="entry name" value="CAP-Gly_dom_sf"/>
</dbReference>
<feature type="compositionally biased region" description="Low complexity" evidence="1">
    <location>
        <begin position="743"/>
        <end position="754"/>
    </location>
</feature>
<dbReference type="Gene3D" id="2.30.30.190">
    <property type="entry name" value="CAP Gly-rich-like domain"/>
    <property type="match status" value="1"/>
</dbReference>
<feature type="compositionally biased region" description="Basic and acidic residues" evidence="1">
    <location>
        <begin position="471"/>
        <end position="480"/>
    </location>
</feature>
<dbReference type="Proteomes" id="UP000620104">
    <property type="component" value="Unassembled WGS sequence"/>
</dbReference>
<feature type="compositionally biased region" description="Low complexity" evidence="1">
    <location>
        <begin position="23"/>
        <end position="36"/>
    </location>
</feature>
<evidence type="ECO:0000259" key="2">
    <source>
        <dbReference type="PROSITE" id="PS50245"/>
    </source>
</evidence>
<feature type="region of interest" description="Disordered" evidence="1">
    <location>
        <begin position="385"/>
        <end position="512"/>
    </location>
</feature>
<feature type="compositionally biased region" description="Polar residues" evidence="1">
    <location>
        <begin position="461"/>
        <end position="470"/>
    </location>
</feature>
<feature type="region of interest" description="Disordered" evidence="1">
    <location>
        <begin position="159"/>
        <end position="212"/>
    </location>
</feature>
<feature type="compositionally biased region" description="Polar residues" evidence="1">
    <location>
        <begin position="406"/>
        <end position="428"/>
    </location>
</feature>
<dbReference type="PROSITE" id="PS50245">
    <property type="entry name" value="CAP_GLY_2"/>
    <property type="match status" value="1"/>
</dbReference>
<feature type="compositionally biased region" description="Polar residues" evidence="1">
    <location>
        <begin position="188"/>
        <end position="197"/>
    </location>
</feature>
<evidence type="ECO:0000313" key="4">
    <source>
        <dbReference type="Proteomes" id="UP000620104"/>
    </source>
</evidence>
<organism evidence="3 4">
    <name type="scientific">Naganishia liquefaciens</name>
    <dbReference type="NCBI Taxonomy" id="104408"/>
    <lineage>
        <taxon>Eukaryota</taxon>
        <taxon>Fungi</taxon>
        <taxon>Dikarya</taxon>
        <taxon>Basidiomycota</taxon>
        <taxon>Agaricomycotina</taxon>
        <taxon>Tremellomycetes</taxon>
        <taxon>Filobasidiales</taxon>
        <taxon>Filobasidiaceae</taxon>
        <taxon>Naganishia</taxon>
    </lineage>
</organism>
<feature type="domain" description="CAP-Gly" evidence="2">
    <location>
        <begin position="628"/>
        <end position="697"/>
    </location>
</feature>
<feature type="region of interest" description="Disordered" evidence="1">
    <location>
        <begin position="1"/>
        <end position="137"/>
    </location>
</feature>
<sequence length="803" mass="83833">MDLLRPKTPPLRNRPPSSTPRRAGSAVTAASASVASFDTQVSQSTGNSATARRANRTLGSAPERSAHTLGSTPRTRNTVGSRLATRESTSSLHRVGGTLSTAGTPTRGRNTVSAPLSAPRTLSANVTSVSRSATRTVSATGLPNTAAAAATASVMANSRLRPARSTSVSSESRAVSATGIAPAAASRQKGTLLTNKAVTPGLPSTARTGSTTSLRRLAVQPVQNAASSVSRVPSAKASALAERKIIGTSSAEPCKFASAAAVRNTSAKAVADSASRVLTSNRKVFVADPERRTVGQQSTDTSKGKKPLPSISARTSVASRITSIEEQSGTNQGFAARSKVNTVSKARSGVPGIQVAPKGPDGLAGSTPVFGPPEEKSMVFTTEATAKESTVETPEAIRADFRDNNGNRTDNNPVQDSNGNPPATQISGSAEIALEPTPPRALRPLKLVEKRHSLSPKPSLPSDTNSLLTRTDSHSEEIRSVQDPGSEVARSVSLRPIAAETTKETSDRILPPQEGRYGLGLGITLPAQASLRCKVATSPVASPSPSTKYHPASAFDPPPRIPSISVTNSQMADEDDKCAPYDKSKGASLAIGIPCVIYVTPTFMDPGTTTAPPSSSRSRLKAVCRYIGQVSGKPGEWIGVEITLASLGRFRTGVRQDPDEPLLASGLHDGSWDGIRYYKIHQAVSASPALSQGSFSRPISPFGSPFESNRDVSGRFRSMSSLGRPAGPSAFDARTFGSRLRGSSMTSSRRASSTLESTWDGTKSFTSNQETSWVSTGQDPASNRKCGLWIRPSDVVLVPGAHD</sequence>